<keyword evidence="6" id="KW-1185">Reference proteome</keyword>
<dbReference type="OrthoDB" id="9806226at2"/>
<reference evidence="5 6" key="1">
    <citation type="submission" date="2018-01" db="EMBL/GenBank/DDBJ databases">
        <title>G. obscuriglobus.</title>
        <authorList>
            <person name="Franke J."/>
            <person name="Blomberg W."/>
            <person name="Selmecki A."/>
        </authorList>
    </citation>
    <scope>NUCLEOTIDE SEQUENCE [LARGE SCALE GENOMIC DNA]</scope>
    <source>
        <strain evidence="5 6">DSM 5831</strain>
    </source>
</reference>
<dbReference type="AlphaFoldDB" id="A0A2Z3GYX6"/>
<dbReference type="InterPro" id="IPR036388">
    <property type="entry name" value="WH-like_DNA-bd_sf"/>
</dbReference>
<evidence type="ECO:0000256" key="2">
    <source>
        <dbReference type="ARBA" id="ARBA00022618"/>
    </source>
</evidence>
<sequence>MATDQVNTDGHVLYPPLTLSGRLISGIAESRRDRAVNHLRQKFGTARVRPYAQRPGNVVLPHALRERGDRTAPATHPRARDAKLARLEAALFLADEPLPARKLADVVGLRGVAEARELVARLQQFYDADGSAFQVEEIAGGYQLLTRTVYHTWLARLKRTGHELKLSPAALETLAVIAYKQPIMRAEVEKVRGVACGEVVRQLMEKGLVRIAGRHDSLGRPQVYGTTKKFLQAFGLNTLSDLPEVESLRPPP</sequence>
<evidence type="ECO:0000256" key="3">
    <source>
        <dbReference type="ARBA" id="ARBA00022829"/>
    </source>
</evidence>
<dbReference type="SUPFAM" id="SSF46785">
    <property type="entry name" value="Winged helix' DNA-binding domain"/>
    <property type="match status" value="2"/>
</dbReference>
<keyword evidence="4" id="KW-0131">Cell cycle</keyword>
<keyword evidence="2" id="KW-0132">Cell division</keyword>
<dbReference type="Gene3D" id="1.10.10.10">
    <property type="entry name" value="Winged helix-like DNA-binding domain superfamily/Winged helix DNA-binding domain"/>
    <property type="match status" value="2"/>
</dbReference>
<dbReference type="InterPro" id="IPR005234">
    <property type="entry name" value="ScpB_csome_segregation"/>
</dbReference>
<dbReference type="PANTHER" id="PTHR34298">
    <property type="entry name" value="SEGREGATION AND CONDENSATION PROTEIN B"/>
    <property type="match status" value="1"/>
</dbReference>
<dbReference type="GO" id="GO:0051304">
    <property type="term" value="P:chromosome separation"/>
    <property type="evidence" value="ECO:0007669"/>
    <property type="project" value="InterPro"/>
</dbReference>
<evidence type="ECO:0000256" key="1">
    <source>
        <dbReference type="ARBA" id="ARBA00022490"/>
    </source>
</evidence>
<organism evidence="5 6">
    <name type="scientific">Gemmata obscuriglobus</name>
    <dbReference type="NCBI Taxonomy" id="114"/>
    <lineage>
        <taxon>Bacteria</taxon>
        <taxon>Pseudomonadati</taxon>
        <taxon>Planctomycetota</taxon>
        <taxon>Planctomycetia</taxon>
        <taxon>Gemmatales</taxon>
        <taxon>Gemmataceae</taxon>
        <taxon>Gemmata</taxon>
    </lineage>
</organism>
<dbReference type="InterPro" id="IPR036390">
    <property type="entry name" value="WH_DNA-bd_sf"/>
</dbReference>
<protein>
    <submittedName>
        <fullName evidence="5">SMC-Scp complex subunit ScpB</fullName>
    </submittedName>
</protein>
<accession>A0A2Z3GYX6</accession>
<evidence type="ECO:0000256" key="4">
    <source>
        <dbReference type="ARBA" id="ARBA00023306"/>
    </source>
</evidence>
<dbReference type="Proteomes" id="UP000245802">
    <property type="component" value="Chromosome"/>
</dbReference>
<dbReference type="KEGG" id="gog:C1280_17750"/>
<proteinExistence type="predicted"/>
<dbReference type="NCBIfam" id="TIGR00281">
    <property type="entry name" value="SMC-Scp complex subunit ScpB"/>
    <property type="match status" value="1"/>
</dbReference>
<dbReference type="EMBL" id="CP025958">
    <property type="protein sequence ID" value="AWM38648.1"/>
    <property type="molecule type" value="Genomic_DNA"/>
</dbReference>
<dbReference type="Pfam" id="PF04079">
    <property type="entry name" value="SMC_ScpB"/>
    <property type="match status" value="1"/>
</dbReference>
<evidence type="ECO:0000313" key="6">
    <source>
        <dbReference type="Proteomes" id="UP000245802"/>
    </source>
</evidence>
<keyword evidence="3" id="KW-0159">Chromosome partition</keyword>
<dbReference type="PANTHER" id="PTHR34298:SF2">
    <property type="entry name" value="SEGREGATION AND CONDENSATION PROTEIN B"/>
    <property type="match status" value="1"/>
</dbReference>
<dbReference type="GO" id="GO:0051301">
    <property type="term" value="P:cell division"/>
    <property type="evidence" value="ECO:0007669"/>
    <property type="project" value="UniProtKB-KW"/>
</dbReference>
<evidence type="ECO:0000313" key="5">
    <source>
        <dbReference type="EMBL" id="AWM38648.1"/>
    </source>
</evidence>
<keyword evidence="1" id="KW-0963">Cytoplasm</keyword>
<name>A0A2Z3GYX6_9BACT</name>
<gene>
    <name evidence="5" type="primary">scpB</name>
    <name evidence="5" type="ORF">C1280_17750</name>
</gene>